<feature type="signal peptide" evidence="1">
    <location>
        <begin position="1"/>
        <end position="22"/>
    </location>
</feature>
<dbReference type="Proteomes" id="UP000383932">
    <property type="component" value="Unassembled WGS sequence"/>
</dbReference>
<evidence type="ECO:0000313" key="3">
    <source>
        <dbReference type="EMBL" id="KAB5587301.1"/>
    </source>
</evidence>
<evidence type="ECO:0000259" key="2">
    <source>
        <dbReference type="Pfam" id="PF08881"/>
    </source>
</evidence>
<dbReference type="InterPro" id="IPR011058">
    <property type="entry name" value="Cyanovirin-N"/>
</dbReference>
<dbReference type="EMBL" id="SSOP01001222">
    <property type="protein sequence ID" value="KAB5587301.1"/>
    <property type="molecule type" value="Genomic_DNA"/>
</dbReference>
<evidence type="ECO:0000313" key="4">
    <source>
        <dbReference type="Proteomes" id="UP000383932"/>
    </source>
</evidence>
<dbReference type="OrthoDB" id="3068152at2759"/>
<dbReference type="InterPro" id="IPR036673">
    <property type="entry name" value="Cyanovirin-N_sf"/>
</dbReference>
<keyword evidence="1" id="KW-0732">Signal</keyword>
<dbReference type="SUPFAM" id="SSF51322">
    <property type="entry name" value="Cyanovirin-N"/>
    <property type="match status" value="1"/>
</dbReference>
<evidence type="ECO:0000256" key="1">
    <source>
        <dbReference type="SAM" id="SignalP"/>
    </source>
</evidence>
<comment type="caution">
    <text evidence="3">The sequence shown here is derived from an EMBL/GenBank/DDBJ whole genome shotgun (WGS) entry which is preliminary data.</text>
</comment>
<protein>
    <recommendedName>
        <fullName evidence="2">Cyanovirin-N domain-containing protein</fullName>
    </recommendedName>
</protein>
<accession>A0A5N5Q761</accession>
<keyword evidence="4" id="KW-1185">Reference proteome</keyword>
<dbReference type="AlphaFoldDB" id="A0A5N5Q761"/>
<feature type="domain" description="Cyanovirin-N" evidence="2">
    <location>
        <begin position="25"/>
        <end position="90"/>
    </location>
</feature>
<dbReference type="Gene3D" id="2.30.60.10">
    <property type="entry name" value="Cyanovirin-N"/>
    <property type="match status" value="1"/>
</dbReference>
<name>A0A5N5Q761_9AGAM</name>
<feature type="chain" id="PRO_5024426650" description="Cyanovirin-N domain-containing protein" evidence="1">
    <location>
        <begin position="23"/>
        <end position="94"/>
    </location>
</feature>
<dbReference type="Pfam" id="PF08881">
    <property type="entry name" value="CVNH"/>
    <property type="match status" value="1"/>
</dbReference>
<proteinExistence type="predicted"/>
<organism evidence="3 4">
    <name type="scientific">Ceratobasidium theobromae</name>
    <dbReference type="NCBI Taxonomy" id="1582974"/>
    <lineage>
        <taxon>Eukaryota</taxon>
        <taxon>Fungi</taxon>
        <taxon>Dikarya</taxon>
        <taxon>Basidiomycota</taxon>
        <taxon>Agaricomycotina</taxon>
        <taxon>Agaricomycetes</taxon>
        <taxon>Cantharellales</taxon>
        <taxon>Ceratobasidiaceae</taxon>
        <taxon>Ceratobasidium</taxon>
    </lineage>
</organism>
<sequence>MYFSTILTFAATTLLAATSAQAGNFGATCKSIRLENNNILYATCGNGSGSDYTSSLNLNACVVNNNGNLQCQSNGNYAVSCTSCGLSGTTMTCA</sequence>
<reference evidence="3 4" key="1">
    <citation type="journal article" date="2019" name="Fungal Biol. Biotechnol.">
        <title>Draft genome sequence of fastidious pathogen Ceratobasidium theobromae, which causes vascular-streak dieback in Theobroma cacao.</title>
        <authorList>
            <person name="Ali S.S."/>
            <person name="Asman A."/>
            <person name="Shao J."/>
            <person name="Firmansyah A.P."/>
            <person name="Susilo A.W."/>
            <person name="Rosmana A."/>
            <person name="McMahon P."/>
            <person name="Junaid M."/>
            <person name="Guest D."/>
            <person name="Kheng T.Y."/>
            <person name="Meinhardt L.W."/>
            <person name="Bailey B.A."/>
        </authorList>
    </citation>
    <scope>NUCLEOTIDE SEQUENCE [LARGE SCALE GENOMIC DNA]</scope>
    <source>
        <strain evidence="3 4">CT2</strain>
    </source>
</reference>
<gene>
    <name evidence="3" type="ORF">CTheo_9252</name>
</gene>